<dbReference type="Proteomes" id="UP000319931">
    <property type="component" value="Unassembled WGS sequence"/>
</dbReference>
<comment type="caution">
    <text evidence="1">The sequence shown here is derived from an EMBL/GenBank/DDBJ whole genome shotgun (WGS) entry which is preliminary data.</text>
</comment>
<organism evidence="1 2">
    <name type="scientific">Sphingomonas glacialis</name>
    <dbReference type="NCBI Taxonomy" id="658225"/>
    <lineage>
        <taxon>Bacteria</taxon>
        <taxon>Pseudomonadati</taxon>
        <taxon>Pseudomonadota</taxon>
        <taxon>Alphaproteobacteria</taxon>
        <taxon>Sphingomonadales</taxon>
        <taxon>Sphingomonadaceae</taxon>
        <taxon>Sphingomonas</taxon>
    </lineage>
</organism>
<keyword evidence="2" id="KW-1185">Reference proteome</keyword>
<sequence>MIPLYDIDYSLKREIAERAASAKAMDPTARAAHAELADRYADRAWGAREARRTDSGLKCRAVPPARWGHSGVAATHLGSSRYGAA</sequence>
<dbReference type="AlphaFoldDB" id="A0A502FHX0"/>
<dbReference type="RefSeq" id="WP_140851988.1">
    <property type="nucleotide sequence ID" value="NZ_RCZC01000008.1"/>
</dbReference>
<evidence type="ECO:0000313" key="2">
    <source>
        <dbReference type="Proteomes" id="UP000319931"/>
    </source>
</evidence>
<accession>A0A502FHX0</accession>
<dbReference type="EMBL" id="RCZC01000008">
    <property type="protein sequence ID" value="TPG49045.1"/>
    <property type="molecule type" value="Genomic_DNA"/>
</dbReference>
<proteinExistence type="predicted"/>
<dbReference type="OrthoDB" id="9925147at2"/>
<evidence type="ECO:0000313" key="1">
    <source>
        <dbReference type="EMBL" id="TPG49045.1"/>
    </source>
</evidence>
<protein>
    <submittedName>
        <fullName evidence="1">Uncharacterized protein</fullName>
    </submittedName>
</protein>
<name>A0A502FHX0_9SPHN</name>
<gene>
    <name evidence="1" type="ORF">EAH76_19670</name>
</gene>
<reference evidence="1 2" key="1">
    <citation type="journal article" date="2019" name="Environ. Microbiol.">
        <title>Species interactions and distinct microbial communities in high Arctic permafrost affected cryosols are associated with the CH4 and CO2 gas fluxes.</title>
        <authorList>
            <person name="Altshuler I."/>
            <person name="Hamel J."/>
            <person name="Turney S."/>
            <person name="Magnuson E."/>
            <person name="Levesque R."/>
            <person name="Greer C."/>
            <person name="Whyte L.G."/>
        </authorList>
    </citation>
    <scope>NUCLEOTIDE SEQUENCE [LARGE SCALE GENOMIC DNA]</scope>
    <source>
        <strain evidence="1 2">E6.1</strain>
    </source>
</reference>